<dbReference type="Gene3D" id="3.40.190.80">
    <property type="match status" value="1"/>
</dbReference>
<reference evidence="3" key="1">
    <citation type="submission" date="2021-01" db="UniProtKB">
        <authorList>
            <consortium name="EnsemblMetazoa"/>
        </authorList>
    </citation>
    <scope>IDENTIFICATION</scope>
</reference>
<dbReference type="CTD" id="3652"/>
<dbReference type="GO" id="GO:0046854">
    <property type="term" value="P:phosphatidylinositol phosphate biosynthetic process"/>
    <property type="evidence" value="ECO:0007669"/>
    <property type="project" value="InterPro"/>
</dbReference>
<dbReference type="RefSeq" id="XP_022650098.1">
    <property type="nucleotide sequence ID" value="XM_022794363.1"/>
</dbReference>
<dbReference type="OMA" id="KGSTFRW"/>
<dbReference type="SUPFAM" id="SSF56655">
    <property type="entry name" value="Carbohydrate phosphatase"/>
    <property type="match status" value="1"/>
</dbReference>
<comment type="cofactor">
    <cofactor evidence="2">
        <name>Mg(2+)</name>
        <dbReference type="ChEBI" id="CHEBI:18420"/>
    </cofactor>
</comment>
<feature type="binding site" evidence="2">
    <location>
        <position position="94"/>
    </location>
    <ligand>
        <name>Mg(2+)</name>
        <dbReference type="ChEBI" id="CHEBI:18420"/>
        <label>1</label>
        <note>catalytic</note>
    </ligand>
</feature>
<keyword evidence="2" id="KW-0479">Metal-binding</keyword>
<evidence type="ECO:0000256" key="2">
    <source>
        <dbReference type="PIRSR" id="PIRSR600760-2"/>
    </source>
</evidence>
<dbReference type="RefSeq" id="XP_022650096.1">
    <property type="nucleotide sequence ID" value="XM_022794361.1"/>
</dbReference>
<dbReference type="PANTHER" id="PTHR43028">
    <property type="entry name" value="3'(2'),5'-BISPHOSPHATE NUCLEOTIDASE 1"/>
    <property type="match status" value="1"/>
</dbReference>
<evidence type="ECO:0000313" key="3">
    <source>
        <dbReference type="EnsemblMetazoa" id="XP_022650098"/>
    </source>
</evidence>
<dbReference type="GO" id="GO:0046872">
    <property type="term" value="F:metal ion binding"/>
    <property type="evidence" value="ECO:0007669"/>
    <property type="project" value="UniProtKB-KW"/>
</dbReference>
<dbReference type="GO" id="GO:0004441">
    <property type="term" value="F:inositol-1,4-bisphosphate 1-phosphatase activity"/>
    <property type="evidence" value="ECO:0007669"/>
    <property type="project" value="TreeGrafter"/>
</dbReference>
<evidence type="ECO:0000313" key="4">
    <source>
        <dbReference type="Proteomes" id="UP000594260"/>
    </source>
</evidence>
<dbReference type="Pfam" id="PF00459">
    <property type="entry name" value="Inositol_P"/>
    <property type="match status" value="1"/>
</dbReference>
<dbReference type="PROSITE" id="PS00630">
    <property type="entry name" value="IMP_2"/>
    <property type="match status" value="1"/>
</dbReference>
<name>A0A7M7JCK3_VARDE</name>
<evidence type="ECO:0000256" key="1">
    <source>
        <dbReference type="ARBA" id="ARBA00009759"/>
    </source>
</evidence>
<dbReference type="FunCoup" id="A0A7M7JCK3">
    <property type="interactions" value="95"/>
</dbReference>
<comment type="similarity">
    <text evidence="1">Belongs to the inositol monophosphatase superfamily.</text>
</comment>
<evidence type="ECO:0008006" key="5">
    <source>
        <dbReference type="Google" id="ProtNLM"/>
    </source>
</evidence>
<dbReference type="OrthoDB" id="9977309at2759"/>
<feature type="binding site" evidence="2">
    <location>
        <position position="178"/>
    </location>
    <ligand>
        <name>Mg(2+)</name>
        <dbReference type="ChEBI" id="CHEBI:18420"/>
        <label>1</label>
        <note>catalytic</note>
    </ligand>
</feature>
<dbReference type="KEGG" id="vde:111245697"/>
<keyword evidence="4" id="KW-1185">Reference proteome</keyword>
<dbReference type="PANTHER" id="PTHR43028:SF3">
    <property type="entry name" value="INOSITOL POLYPHOSPHATE 1-PHOSPHATASE"/>
    <property type="match status" value="1"/>
</dbReference>
<dbReference type="InterPro" id="IPR044897">
    <property type="entry name" value="INPP1_dom_1"/>
</dbReference>
<dbReference type="InParanoid" id="A0A7M7JCK3"/>
<dbReference type="AlphaFoldDB" id="A0A7M7JCK3"/>
<dbReference type="GeneID" id="111245697"/>
<dbReference type="RefSeq" id="XP_022650097.1">
    <property type="nucleotide sequence ID" value="XM_022794362.1"/>
</dbReference>
<dbReference type="InterPro" id="IPR000760">
    <property type="entry name" value="Inositol_monophosphatase-like"/>
</dbReference>
<dbReference type="EnsemblMetazoa" id="XM_022794363">
    <property type="protein sequence ID" value="XP_022650098"/>
    <property type="gene ID" value="LOC111245697"/>
</dbReference>
<dbReference type="EnsemblMetazoa" id="XM_022794362">
    <property type="protein sequence ID" value="XP_022650097"/>
    <property type="gene ID" value="LOC111245697"/>
</dbReference>
<keyword evidence="2" id="KW-0460">Magnesium</keyword>
<dbReference type="InterPro" id="IPR020550">
    <property type="entry name" value="Inositol_monophosphatase_CS"/>
</dbReference>
<accession>A0A7M7JCK3</accession>
<dbReference type="InterPro" id="IPR050725">
    <property type="entry name" value="CysQ/Inositol_MonoPase"/>
</dbReference>
<protein>
    <recommendedName>
        <fullName evidence="5">Inositol polyphosphate 1-phosphatase</fullName>
    </recommendedName>
</protein>
<proteinExistence type="inferred from homology"/>
<dbReference type="EnsemblMetazoa" id="XM_022794361">
    <property type="protein sequence ID" value="XP_022650096"/>
    <property type="gene ID" value="LOC111245697"/>
</dbReference>
<dbReference type="Gene3D" id="3.30.540.10">
    <property type="entry name" value="Fructose-1,6-Bisphosphatase, subunit A, domain 1"/>
    <property type="match status" value="1"/>
</dbReference>
<sequence length="378" mass="41558">MAAGGDQSADSPKSSTSSLIWGLLEVSEKAARIARECRARKELFDLLVEEKIGKDKNPRMAQDFKTLTDVLVQETVKHNLCAKWPVLKSNILGEENNLFTNAKGQGILVEVKSTEEETANLLEQVLDGNSAAAALLARAVHQEPEVEQVVRADFNRLKNALDKQDVLLEDIGIWIDPIDGTFEYIAGMWDADSASDPTIPLEQQRPHRKGLRCCTVLIGGFSKSSGSPIFSAVSQPFATPHAGPTTTFFCARSIHNVPHLPVKYNVVVSTVEQQDILEKLERASLTVTHASGAGYKLLMVALGWCDAYVLTRGSTFRWDTCAPQALLQAQGGGMRQFNSKKPIRYDVYDKQLACNTGGLIAYRNEAICRKILSVLEIE</sequence>
<feature type="binding site" evidence="2">
    <location>
        <position position="176"/>
    </location>
    <ligand>
        <name>Mg(2+)</name>
        <dbReference type="ChEBI" id="CHEBI:18420"/>
        <label>1</label>
        <note>catalytic</note>
    </ligand>
</feature>
<feature type="binding site" evidence="2">
    <location>
        <position position="179"/>
    </location>
    <ligand>
        <name>Mg(2+)</name>
        <dbReference type="ChEBI" id="CHEBI:18420"/>
        <label>1</label>
        <note>catalytic</note>
    </ligand>
</feature>
<dbReference type="Proteomes" id="UP000594260">
    <property type="component" value="Unplaced"/>
</dbReference>
<feature type="binding site" evidence="2">
    <location>
        <position position="319"/>
    </location>
    <ligand>
        <name>Mg(2+)</name>
        <dbReference type="ChEBI" id="CHEBI:18420"/>
        <label>1</label>
        <note>catalytic</note>
    </ligand>
</feature>
<organism evidence="3 4">
    <name type="scientific">Varroa destructor</name>
    <name type="common">Honeybee mite</name>
    <dbReference type="NCBI Taxonomy" id="109461"/>
    <lineage>
        <taxon>Eukaryota</taxon>
        <taxon>Metazoa</taxon>
        <taxon>Ecdysozoa</taxon>
        <taxon>Arthropoda</taxon>
        <taxon>Chelicerata</taxon>
        <taxon>Arachnida</taxon>
        <taxon>Acari</taxon>
        <taxon>Parasitiformes</taxon>
        <taxon>Mesostigmata</taxon>
        <taxon>Gamasina</taxon>
        <taxon>Dermanyssoidea</taxon>
        <taxon>Varroidae</taxon>
        <taxon>Varroa</taxon>
    </lineage>
</organism>
<dbReference type="Gene3D" id="4.10.460.10">
    <property type="entry name" value="Inositol Polyphosphate 1-phosphatase, domain 1"/>
    <property type="match status" value="1"/>
</dbReference>